<feature type="region of interest" description="Disordered" evidence="1">
    <location>
        <begin position="111"/>
        <end position="156"/>
    </location>
</feature>
<protein>
    <recommendedName>
        <fullName evidence="4">ANK_REP_REGION domain-containing protein</fullName>
    </recommendedName>
</protein>
<feature type="region of interest" description="Disordered" evidence="1">
    <location>
        <begin position="1"/>
        <end position="55"/>
    </location>
</feature>
<reference evidence="2" key="2">
    <citation type="submission" date="2025-08" db="UniProtKB">
        <authorList>
            <consortium name="Ensembl"/>
        </authorList>
    </citation>
    <scope>IDENTIFICATION</scope>
</reference>
<dbReference type="AlphaFoldDB" id="A0A452HUK1"/>
<proteinExistence type="predicted"/>
<sequence length="230" mass="24338">QATALDSPHLHHPDPAKQRIPPPAPRRRSTSAPTGSPASSLGSHTEWAPPPAYITADSESPRSALRLCESRHAHAQTAALTLCVVSWWLSFLRMLCVPHTQPLPQIERTHARVGSQGHGEERPVTGTRNAAAGQGSAMAGRRGAGGAAPMAEAPGCGPAAEPARELFEACRNGDVERVKRLVRPESVNGRDTAGRKSSPLHFAAGTAVLMCCCLETMDLGILVEINFDVS</sequence>
<name>A0A452HUK1_9SAUR</name>
<dbReference type="Proteomes" id="UP000291020">
    <property type="component" value="Unassembled WGS sequence"/>
</dbReference>
<dbReference type="Ensembl" id="ENSGAGT00000021371.1">
    <property type="protein sequence ID" value="ENSGAGP00000018748.1"/>
    <property type="gene ID" value="ENSGAGG00000013874.1"/>
</dbReference>
<reference evidence="3" key="1">
    <citation type="journal article" date="2017" name="PLoS ONE">
        <title>The Agassiz's desert tortoise genome provides a resource for the conservation of a threatened species.</title>
        <authorList>
            <person name="Tollis M."/>
            <person name="DeNardo D.F."/>
            <person name="Cornelius J.A."/>
            <person name="Dolby G.A."/>
            <person name="Edwards T."/>
            <person name="Henen B.T."/>
            <person name="Karl A.E."/>
            <person name="Murphy R.W."/>
            <person name="Kusumi K."/>
        </authorList>
    </citation>
    <scope>NUCLEOTIDE SEQUENCE [LARGE SCALE GENOMIC DNA]</scope>
</reference>
<evidence type="ECO:0000313" key="2">
    <source>
        <dbReference type="Ensembl" id="ENSGAGP00000018748.1"/>
    </source>
</evidence>
<evidence type="ECO:0000256" key="1">
    <source>
        <dbReference type="SAM" id="MobiDB-lite"/>
    </source>
</evidence>
<feature type="compositionally biased region" description="Low complexity" evidence="1">
    <location>
        <begin position="130"/>
        <end position="156"/>
    </location>
</feature>
<accession>A0A452HUK1</accession>
<reference evidence="2" key="3">
    <citation type="submission" date="2025-09" db="UniProtKB">
        <authorList>
            <consortium name="Ensembl"/>
        </authorList>
    </citation>
    <scope>IDENTIFICATION</scope>
</reference>
<feature type="compositionally biased region" description="Basic and acidic residues" evidence="1">
    <location>
        <begin position="8"/>
        <end position="17"/>
    </location>
</feature>
<dbReference type="InterPro" id="IPR036770">
    <property type="entry name" value="Ankyrin_rpt-contain_sf"/>
</dbReference>
<keyword evidence="3" id="KW-1185">Reference proteome</keyword>
<evidence type="ECO:0008006" key="4">
    <source>
        <dbReference type="Google" id="ProtNLM"/>
    </source>
</evidence>
<organism evidence="2 3">
    <name type="scientific">Gopherus agassizii</name>
    <name type="common">Agassiz's desert tortoise</name>
    <dbReference type="NCBI Taxonomy" id="38772"/>
    <lineage>
        <taxon>Eukaryota</taxon>
        <taxon>Metazoa</taxon>
        <taxon>Chordata</taxon>
        <taxon>Craniata</taxon>
        <taxon>Vertebrata</taxon>
        <taxon>Euteleostomi</taxon>
        <taxon>Archelosauria</taxon>
        <taxon>Testudinata</taxon>
        <taxon>Testudines</taxon>
        <taxon>Cryptodira</taxon>
        <taxon>Durocryptodira</taxon>
        <taxon>Testudinoidea</taxon>
        <taxon>Testudinidae</taxon>
        <taxon>Gopherus</taxon>
    </lineage>
</organism>
<feature type="compositionally biased region" description="Low complexity" evidence="1">
    <location>
        <begin position="30"/>
        <end position="43"/>
    </location>
</feature>
<evidence type="ECO:0000313" key="3">
    <source>
        <dbReference type="Proteomes" id="UP000291020"/>
    </source>
</evidence>
<dbReference type="Gene3D" id="1.25.40.20">
    <property type="entry name" value="Ankyrin repeat-containing domain"/>
    <property type="match status" value="1"/>
</dbReference>
<dbReference type="STRING" id="38772.ENSGAGP00000018748"/>